<dbReference type="PANTHER" id="PTHR42855">
    <property type="entry name" value="ABC TRANSPORTER ATP-BINDING SUBUNIT"/>
    <property type="match status" value="1"/>
</dbReference>
<dbReference type="Gene3D" id="1.10.287.380">
    <property type="entry name" value="Valyl-tRNA synthetase, C-terminal domain"/>
    <property type="match status" value="1"/>
</dbReference>
<dbReference type="Proteomes" id="UP000182360">
    <property type="component" value="Unassembled WGS sequence"/>
</dbReference>
<accession>A0A1H9G298</accession>
<dbReference type="STRING" id="163.SAMN04487775_11343"/>
<evidence type="ECO:0000256" key="3">
    <source>
        <dbReference type="SAM" id="Coils"/>
    </source>
</evidence>
<dbReference type="SUPFAM" id="SSF52540">
    <property type="entry name" value="P-loop containing nucleoside triphosphate hydrolases"/>
    <property type="match status" value="2"/>
</dbReference>
<dbReference type="InterPro" id="IPR032524">
    <property type="entry name" value="ABC_tran_C"/>
</dbReference>
<keyword evidence="3" id="KW-0175">Coiled coil</keyword>
<dbReference type="InterPro" id="IPR017871">
    <property type="entry name" value="ABC_transporter-like_CS"/>
</dbReference>
<dbReference type="Pfam" id="PF16326">
    <property type="entry name" value="ABC_tran_CTD"/>
    <property type="match status" value="1"/>
</dbReference>
<dbReference type="Gene3D" id="3.40.50.300">
    <property type="entry name" value="P-loop containing nucleotide triphosphate hydrolases"/>
    <property type="match status" value="2"/>
</dbReference>
<feature type="coiled-coil region" evidence="3">
    <location>
        <begin position="594"/>
        <end position="631"/>
    </location>
</feature>
<dbReference type="FunFam" id="3.40.50.300:FF:000011">
    <property type="entry name" value="Putative ABC transporter ATP-binding component"/>
    <property type="match status" value="1"/>
</dbReference>
<evidence type="ECO:0000259" key="4">
    <source>
        <dbReference type="PROSITE" id="PS50893"/>
    </source>
</evidence>
<dbReference type="AlphaFoldDB" id="A0A1H9G298"/>
<evidence type="ECO:0000313" key="6">
    <source>
        <dbReference type="Proteomes" id="UP000182360"/>
    </source>
</evidence>
<dbReference type="PROSITE" id="PS00211">
    <property type="entry name" value="ABC_TRANSPORTER_1"/>
    <property type="match status" value="2"/>
</dbReference>
<protein>
    <submittedName>
        <fullName evidence="5">ATP-binding cassette, subfamily F, member 3</fullName>
    </submittedName>
</protein>
<dbReference type="Pfam" id="PF12848">
    <property type="entry name" value="ABC_tran_Xtn"/>
    <property type="match status" value="1"/>
</dbReference>
<dbReference type="CDD" id="cd03221">
    <property type="entry name" value="ABCF_EF-3"/>
    <property type="match status" value="2"/>
</dbReference>
<dbReference type="PROSITE" id="PS50893">
    <property type="entry name" value="ABC_TRANSPORTER_2"/>
    <property type="match status" value="2"/>
</dbReference>
<dbReference type="InterPro" id="IPR032781">
    <property type="entry name" value="ABC_tran_Xtn"/>
</dbReference>
<dbReference type="InterPro" id="IPR051309">
    <property type="entry name" value="ABCF_ATPase"/>
</dbReference>
<evidence type="ECO:0000313" key="5">
    <source>
        <dbReference type="EMBL" id="SEQ44211.1"/>
    </source>
</evidence>
<name>A0A1H9G298_9SPIR</name>
<keyword evidence="6" id="KW-1185">Reference proteome</keyword>
<dbReference type="InterPro" id="IPR003593">
    <property type="entry name" value="AAA+_ATPase"/>
</dbReference>
<feature type="domain" description="ABC transporter" evidence="4">
    <location>
        <begin position="325"/>
        <end position="540"/>
    </location>
</feature>
<dbReference type="GO" id="GO:0003677">
    <property type="term" value="F:DNA binding"/>
    <property type="evidence" value="ECO:0007669"/>
    <property type="project" value="InterPro"/>
</dbReference>
<reference evidence="5 6" key="1">
    <citation type="submission" date="2016-10" db="EMBL/GenBank/DDBJ databases">
        <authorList>
            <person name="de Groot N.N."/>
        </authorList>
    </citation>
    <scope>NUCLEOTIDE SEQUENCE [LARGE SCALE GENOMIC DNA]</scope>
    <source>
        <strain evidence="5 6">B25</strain>
    </source>
</reference>
<gene>
    <name evidence="5" type="ORF">SAMN04487977_104255</name>
</gene>
<dbReference type="GO" id="GO:0005524">
    <property type="term" value="F:ATP binding"/>
    <property type="evidence" value="ECO:0007669"/>
    <property type="project" value="UniProtKB-KW"/>
</dbReference>
<proteinExistence type="predicted"/>
<dbReference type="Pfam" id="PF00005">
    <property type="entry name" value="ABC_tran"/>
    <property type="match status" value="2"/>
</dbReference>
<feature type="domain" description="ABC transporter" evidence="4">
    <location>
        <begin position="4"/>
        <end position="258"/>
    </location>
</feature>
<dbReference type="InterPro" id="IPR003439">
    <property type="entry name" value="ABC_transporter-like_ATP-bd"/>
</dbReference>
<dbReference type="GO" id="GO:0016887">
    <property type="term" value="F:ATP hydrolysis activity"/>
    <property type="evidence" value="ECO:0007669"/>
    <property type="project" value="InterPro"/>
</dbReference>
<dbReference type="SMART" id="SM00382">
    <property type="entry name" value="AAA"/>
    <property type="match status" value="2"/>
</dbReference>
<evidence type="ECO:0000256" key="2">
    <source>
        <dbReference type="ARBA" id="ARBA00022840"/>
    </source>
</evidence>
<dbReference type="RefSeq" id="WP_074643327.1">
    <property type="nucleotide sequence ID" value="NZ_FOFU01000004.1"/>
</dbReference>
<dbReference type="PANTHER" id="PTHR42855:SF2">
    <property type="entry name" value="DRUG RESISTANCE ABC TRANSPORTER,ATP-BINDING PROTEIN"/>
    <property type="match status" value="1"/>
</dbReference>
<keyword evidence="1" id="KW-0547">Nucleotide-binding</keyword>
<dbReference type="InterPro" id="IPR027417">
    <property type="entry name" value="P-loop_NTPase"/>
</dbReference>
<organism evidence="5 6">
    <name type="scientific">Treponema bryantii</name>
    <dbReference type="NCBI Taxonomy" id="163"/>
    <lineage>
        <taxon>Bacteria</taxon>
        <taxon>Pseudomonadati</taxon>
        <taxon>Spirochaetota</taxon>
        <taxon>Spirochaetia</taxon>
        <taxon>Spirochaetales</taxon>
        <taxon>Treponemataceae</taxon>
        <taxon>Treponema</taxon>
    </lineage>
</organism>
<dbReference type="InterPro" id="IPR037118">
    <property type="entry name" value="Val-tRNA_synth_C_sf"/>
</dbReference>
<dbReference type="OrthoDB" id="9760950at2"/>
<sequence length="670" mass="74775">MAFVQFSQVSLAFGDRDILKNVTINLQTGSKVALTGANGAGKSTLIKVLAGLVPPDSGSRAVQKDCRIAYLPQSGLTHHGCTLREEADKAFEFGYEMQRKIDEIGSQLEAGQGNTDALVIQQSELIQALDDSGWHRRDAMAESVLLGLGFSRSDFDRDTAEFSGGWQMRIALAKALMQGPDILLLDEPTNYLDIEARSWLEQFLQNFRGGFLLVSHDRYFLDVTINEVYELFNGDLKRYPGNFSHYEKVREVELKTLIAAYEQQQEEINKLEDFIRRFGYKATKAAQAQEYMKKLEKMERIEIPESLKKIHFSFPPAPHSGRLVMRLHDITKSYDGKTNVLDKLELTLENGERLVVAGRNGAGKSTLLRIIAGEDSAFTGEVVPGAGVKVGYFSQDNAETIKGKETILDYLEARAPLELIPKLRDMLGAFLFRGDDVYKSLDVLSGGEKSRIALLQLLLSPVNLLVLDEPTNHLDIHSKDVLLQALRGFGGTVIFVSHDRGFIEQLATKVLHLEHGQYKYFVGGYEFYMEQMEKQENTEGGEVLPRSNGEAAKKQAAAAGCFRLDLQNAHNQAMPDCPSLENSAKPAQLSWEEQKRLESERRKIEKEVARLEAKISELEAKKSELENKMSDPAVYSNGEKAKAVQRDIEAVTTQIDETTAAWEAAAEKLG</sequence>
<dbReference type="EMBL" id="FOFU01000004">
    <property type="protein sequence ID" value="SEQ44211.1"/>
    <property type="molecule type" value="Genomic_DNA"/>
</dbReference>
<keyword evidence="2 5" id="KW-0067">ATP-binding</keyword>
<evidence type="ECO:0000256" key="1">
    <source>
        <dbReference type="ARBA" id="ARBA00022741"/>
    </source>
</evidence>